<keyword evidence="3" id="KW-1185">Reference proteome</keyword>
<feature type="non-terminal residue" evidence="2">
    <location>
        <position position="617"/>
    </location>
</feature>
<organism evidence="2 3">
    <name type="scientific">Aureobasidium melanogenum</name>
    <name type="common">Aureobasidium pullulans var. melanogenum</name>
    <dbReference type="NCBI Taxonomy" id="46634"/>
    <lineage>
        <taxon>Eukaryota</taxon>
        <taxon>Fungi</taxon>
        <taxon>Dikarya</taxon>
        <taxon>Ascomycota</taxon>
        <taxon>Pezizomycotina</taxon>
        <taxon>Dothideomycetes</taxon>
        <taxon>Dothideomycetidae</taxon>
        <taxon>Dothideales</taxon>
        <taxon>Saccotheciaceae</taxon>
        <taxon>Aureobasidium</taxon>
    </lineage>
</organism>
<feature type="region of interest" description="Disordered" evidence="1">
    <location>
        <begin position="174"/>
        <end position="307"/>
    </location>
</feature>
<proteinExistence type="predicted"/>
<evidence type="ECO:0000313" key="3">
    <source>
        <dbReference type="Proteomes" id="UP000729357"/>
    </source>
</evidence>
<dbReference type="EMBL" id="JAHFXS010000575">
    <property type="protein sequence ID" value="KAG9983661.1"/>
    <property type="molecule type" value="Genomic_DNA"/>
</dbReference>
<evidence type="ECO:0008006" key="4">
    <source>
        <dbReference type="Google" id="ProtNLM"/>
    </source>
</evidence>
<feature type="compositionally biased region" description="Polar residues" evidence="1">
    <location>
        <begin position="211"/>
        <end position="222"/>
    </location>
</feature>
<dbReference type="Proteomes" id="UP000729357">
    <property type="component" value="Unassembled WGS sequence"/>
</dbReference>
<protein>
    <recommendedName>
        <fullName evidence="4">BTB domain-containing protein</fullName>
    </recommendedName>
</protein>
<feature type="compositionally biased region" description="Basic residues" evidence="1">
    <location>
        <begin position="266"/>
        <end position="277"/>
    </location>
</feature>
<evidence type="ECO:0000256" key="1">
    <source>
        <dbReference type="SAM" id="MobiDB-lite"/>
    </source>
</evidence>
<reference evidence="2" key="2">
    <citation type="submission" date="2021-08" db="EMBL/GenBank/DDBJ databases">
        <authorList>
            <person name="Gostincar C."/>
            <person name="Sun X."/>
            <person name="Song Z."/>
            <person name="Gunde-Cimerman N."/>
        </authorList>
    </citation>
    <scope>NUCLEOTIDE SEQUENCE</scope>
    <source>
        <strain evidence="2">EXF-9298</strain>
    </source>
</reference>
<feature type="compositionally biased region" description="Polar residues" evidence="1">
    <location>
        <begin position="245"/>
        <end position="261"/>
    </location>
</feature>
<dbReference type="AlphaFoldDB" id="A0A9P8FVY9"/>
<evidence type="ECO:0000313" key="2">
    <source>
        <dbReference type="EMBL" id="KAG9983661.1"/>
    </source>
</evidence>
<reference evidence="2" key="1">
    <citation type="journal article" date="2021" name="J Fungi (Basel)">
        <title>Virulence traits and population genomics of the black yeast Aureobasidium melanogenum.</title>
        <authorList>
            <person name="Cernosa A."/>
            <person name="Sun X."/>
            <person name="Gostincar C."/>
            <person name="Fang C."/>
            <person name="Gunde-Cimerman N."/>
            <person name="Song Z."/>
        </authorList>
    </citation>
    <scope>NUCLEOTIDE SEQUENCE</scope>
    <source>
        <strain evidence="2">EXF-9298</strain>
    </source>
</reference>
<gene>
    <name evidence="2" type="ORF">KCU98_g5935</name>
</gene>
<comment type="caution">
    <text evidence="2">The sequence shown here is derived from an EMBL/GenBank/DDBJ whole genome shotgun (WGS) entry which is preliminary data.</text>
</comment>
<feature type="compositionally biased region" description="Polar residues" evidence="1">
    <location>
        <begin position="188"/>
        <end position="200"/>
    </location>
</feature>
<name>A0A9P8FVY9_AURME</name>
<sequence>MTTSCSYDTTALFSLRSQAIRPLLHRCDSAKQLNLWVPTAQQNERGHTQPFPFNHYIHGIGKIVTTPNQINEIFADMSWDTPFDEPWAVAEAQPEPSSVEQNMAPTITDAAEAVAANEFTGEVAGVTHADAAHSTTTGEERKSSLADLANGDRDAVIAHLATHLGPHKLLSRFSSTTQKSDTEPNGAASITNGHAPNTEVSEPDGAASVVDDSTSIASTNAVATKDESTQTAPDTDTSKLFRATPASSVTDGDKSVVQSPDLSPRSVRKPGPHHRLKALTLAQDVPLPQSPAPIANSTTSDEGPATPVAPATELEPVIIHDTPPAPPVIIDDGNESDTSRVIITEFLNSLSDKEKNLDPKAEAWIPDDAVGPLPPSRSESPVNIIHKFEADYINECCPVPSEWSVPTQIGSLAEDHLFDFDSPTVGGVHKTALVHYSHYFAVAFTSQDPQKEVELKHVLEDPSFAVFRQWVFRQKLYLKSPTGAIHQDMNIDLKRLVQLWRFGARIQAPLFGNIVANAMLKKFITSDDVVDAADDIDALLKVISVDNTFRRLISHMVILRGIQLGQARYDEWPKTLIWSILNCLEMGRKTCPVIQLYSQTHPCIYHLHSLGRTCMSE</sequence>
<accession>A0A9P8FVY9</accession>